<evidence type="ECO:0000313" key="2">
    <source>
        <dbReference type="EMBL" id="ERI07542.1"/>
    </source>
</evidence>
<organism evidence="2 3">
    <name type="scientific">Aneurinibacillus aneurinilyticus ATCC 12856</name>
    <dbReference type="NCBI Taxonomy" id="649747"/>
    <lineage>
        <taxon>Bacteria</taxon>
        <taxon>Bacillati</taxon>
        <taxon>Bacillota</taxon>
        <taxon>Bacilli</taxon>
        <taxon>Bacillales</taxon>
        <taxon>Paenibacillaceae</taxon>
        <taxon>Aneurinibacillus group</taxon>
        <taxon>Aneurinibacillus</taxon>
    </lineage>
</organism>
<sequence>MDKNKNSHLSDYISEKMAVFHSNLPGTDYTVSCNSYLISFILFHSCILSLLQPFMFFQGC</sequence>
<keyword evidence="1" id="KW-1133">Transmembrane helix</keyword>
<proteinExistence type="predicted"/>
<keyword evidence="1" id="KW-0472">Membrane</keyword>
<dbReference type="HOGENOM" id="CLU_2931039_0_0_9"/>
<evidence type="ECO:0000313" key="3">
    <source>
        <dbReference type="Proteomes" id="UP000016511"/>
    </source>
</evidence>
<dbReference type="AlphaFoldDB" id="U1Y5T9"/>
<protein>
    <submittedName>
        <fullName evidence="2">Uncharacterized protein</fullName>
    </submittedName>
</protein>
<dbReference type="EMBL" id="AWSJ01000267">
    <property type="protein sequence ID" value="ERI07542.1"/>
    <property type="molecule type" value="Genomic_DNA"/>
</dbReference>
<keyword evidence="3" id="KW-1185">Reference proteome</keyword>
<gene>
    <name evidence="2" type="ORF">HMPREF0083_04389</name>
</gene>
<accession>U1Y5T9</accession>
<dbReference type="STRING" id="649747.HMPREF0083_04389"/>
<comment type="caution">
    <text evidence="2">The sequence shown here is derived from an EMBL/GenBank/DDBJ whole genome shotgun (WGS) entry which is preliminary data.</text>
</comment>
<evidence type="ECO:0000256" key="1">
    <source>
        <dbReference type="SAM" id="Phobius"/>
    </source>
</evidence>
<reference evidence="2 3" key="1">
    <citation type="submission" date="2013-08" db="EMBL/GenBank/DDBJ databases">
        <authorList>
            <person name="Weinstock G."/>
            <person name="Sodergren E."/>
            <person name="Wylie T."/>
            <person name="Fulton L."/>
            <person name="Fulton R."/>
            <person name="Fronick C."/>
            <person name="O'Laughlin M."/>
            <person name="Godfrey J."/>
            <person name="Miner T."/>
            <person name="Herter B."/>
            <person name="Appelbaum E."/>
            <person name="Cordes M."/>
            <person name="Lek S."/>
            <person name="Wollam A."/>
            <person name="Pepin K.H."/>
            <person name="Palsikar V.B."/>
            <person name="Mitreva M."/>
            <person name="Wilson R.K."/>
        </authorList>
    </citation>
    <scope>NUCLEOTIDE SEQUENCE [LARGE SCALE GENOMIC DNA]</scope>
    <source>
        <strain evidence="2 3">ATCC 12856</strain>
    </source>
</reference>
<name>U1Y5T9_ANEAE</name>
<keyword evidence="1" id="KW-0812">Transmembrane</keyword>
<feature type="transmembrane region" description="Helical" evidence="1">
    <location>
        <begin position="36"/>
        <end position="57"/>
    </location>
</feature>
<dbReference type="Proteomes" id="UP000016511">
    <property type="component" value="Unassembled WGS sequence"/>
</dbReference>